<gene>
    <name evidence="2" type="ORF">V1264_006267</name>
</gene>
<name>A0AAN9AX42_9CAEN</name>
<evidence type="ECO:0000313" key="2">
    <source>
        <dbReference type="EMBL" id="KAK7094762.1"/>
    </source>
</evidence>
<evidence type="ECO:0000313" key="3">
    <source>
        <dbReference type="Proteomes" id="UP001374579"/>
    </source>
</evidence>
<accession>A0AAN9AX42</accession>
<reference evidence="2 3" key="1">
    <citation type="submission" date="2024-02" db="EMBL/GenBank/DDBJ databases">
        <title>Chromosome-scale genome assembly of the rough periwinkle Littorina saxatilis.</title>
        <authorList>
            <person name="De Jode A."/>
            <person name="Faria R."/>
            <person name="Formenti G."/>
            <person name="Sims Y."/>
            <person name="Smith T.P."/>
            <person name="Tracey A."/>
            <person name="Wood J.M.D."/>
            <person name="Zagrodzka Z.B."/>
            <person name="Johannesson K."/>
            <person name="Butlin R.K."/>
            <person name="Leder E.H."/>
        </authorList>
    </citation>
    <scope>NUCLEOTIDE SEQUENCE [LARGE SCALE GENOMIC DNA]</scope>
    <source>
        <strain evidence="2">Snail1</strain>
        <tissue evidence="2">Muscle</tissue>
    </source>
</reference>
<dbReference type="EMBL" id="JBAMIC010000018">
    <property type="protein sequence ID" value="KAK7094762.1"/>
    <property type="molecule type" value="Genomic_DNA"/>
</dbReference>
<feature type="compositionally biased region" description="Polar residues" evidence="1">
    <location>
        <begin position="54"/>
        <end position="69"/>
    </location>
</feature>
<dbReference type="AlphaFoldDB" id="A0AAN9AX42"/>
<dbReference type="Proteomes" id="UP001374579">
    <property type="component" value="Unassembled WGS sequence"/>
</dbReference>
<organism evidence="2 3">
    <name type="scientific">Littorina saxatilis</name>
    <dbReference type="NCBI Taxonomy" id="31220"/>
    <lineage>
        <taxon>Eukaryota</taxon>
        <taxon>Metazoa</taxon>
        <taxon>Spiralia</taxon>
        <taxon>Lophotrochozoa</taxon>
        <taxon>Mollusca</taxon>
        <taxon>Gastropoda</taxon>
        <taxon>Caenogastropoda</taxon>
        <taxon>Littorinimorpha</taxon>
        <taxon>Littorinoidea</taxon>
        <taxon>Littorinidae</taxon>
        <taxon>Littorina</taxon>
    </lineage>
</organism>
<feature type="region of interest" description="Disordered" evidence="1">
    <location>
        <begin position="42"/>
        <end position="75"/>
    </location>
</feature>
<sequence length="118" mass="13520">MNIFLKEKGIITKRNRPLQTQAAHVLKIPHWGHACMPLWHRRHDSGTPPPTLSNPPETTSRNMACGHTSSGEDFRHPAESSLYCKLHQKFRSSCLSDREEEDTKRLLHNMHIRLGCSS</sequence>
<evidence type="ECO:0000256" key="1">
    <source>
        <dbReference type="SAM" id="MobiDB-lite"/>
    </source>
</evidence>
<comment type="caution">
    <text evidence="2">The sequence shown here is derived from an EMBL/GenBank/DDBJ whole genome shotgun (WGS) entry which is preliminary data.</text>
</comment>
<protein>
    <submittedName>
        <fullName evidence="2">Uncharacterized protein</fullName>
    </submittedName>
</protein>
<keyword evidence="3" id="KW-1185">Reference proteome</keyword>
<proteinExistence type="predicted"/>